<sequence length="126" mass="14880">MAKIRITFVWVLLCLTVIGCQENHLNVSKPVTYIEIYDWESEQLKGVIDDKPFIEKLVKELNSANTASTANLDFRMPDDKLLFKHQEEVLLEIGYFIDLMNVKVKGRYWDFQEDEFYAVRLELPDF</sequence>
<dbReference type="OrthoDB" id="2166455at2"/>
<reference evidence="1 2" key="1">
    <citation type="submission" date="2019-03" db="EMBL/GenBank/DDBJ databases">
        <title>Genomic Encyclopedia of Type Strains, Phase IV (KMG-IV): sequencing the most valuable type-strain genomes for metagenomic binning, comparative biology and taxonomic classification.</title>
        <authorList>
            <person name="Goeker M."/>
        </authorList>
    </citation>
    <scope>NUCLEOTIDE SEQUENCE [LARGE SCALE GENOMIC DNA]</scope>
    <source>
        <strain evidence="1 2">DSM 25894</strain>
    </source>
</reference>
<name>A0A4R3MYH5_9BACI</name>
<dbReference type="AlphaFoldDB" id="A0A4R3MYH5"/>
<dbReference type="PROSITE" id="PS51257">
    <property type="entry name" value="PROKAR_LIPOPROTEIN"/>
    <property type="match status" value="1"/>
</dbReference>
<proteinExistence type="predicted"/>
<organism evidence="1 2">
    <name type="scientific">Melghiribacillus thermohalophilus</name>
    <dbReference type="NCBI Taxonomy" id="1324956"/>
    <lineage>
        <taxon>Bacteria</taxon>
        <taxon>Bacillati</taxon>
        <taxon>Bacillota</taxon>
        <taxon>Bacilli</taxon>
        <taxon>Bacillales</taxon>
        <taxon>Bacillaceae</taxon>
        <taxon>Melghiribacillus</taxon>
    </lineage>
</organism>
<gene>
    <name evidence="1" type="ORF">EDD68_11822</name>
</gene>
<keyword evidence="2" id="KW-1185">Reference proteome</keyword>
<protein>
    <submittedName>
        <fullName evidence="1">Uncharacterized protein</fullName>
    </submittedName>
</protein>
<accession>A0A4R3MYH5</accession>
<dbReference type="EMBL" id="SMAN01000018">
    <property type="protein sequence ID" value="TCT19339.1"/>
    <property type="molecule type" value="Genomic_DNA"/>
</dbReference>
<evidence type="ECO:0000313" key="2">
    <source>
        <dbReference type="Proteomes" id="UP000294650"/>
    </source>
</evidence>
<comment type="caution">
    <text evidence="1">The sequence shown here is derived from an EMBL/GenBank/DDBJ whole genome shotgun (WGS) entry which is preliminary data.</text>
</comment>
<evidence type="ECO:0000313" key="1">
    <source>
        <dbReference type="EMBL" id="TCT19339.1"/>
    </source>
</evidence>
<dbReference type="Proteomes" id="UP000294650">
    <property type="component" value="Unassembled WGS sequence"/>
</dbReference>
<dbReference type="RefSeq" id="WP_132372445.1">
    <property type="nucleotide sequence ID" value="NZ_SMAN01000018.1"/>
</dbReference>